<dbReference type="Proteomes" id="UP000322631">
    <property type="component" value="Chromosome"/>
</dbReference>
<sequence length="339" mass="40483">MKDYLERKIYFYKLIPRDEVLKRYKQNRILDHKFRQKFGAFLHNHHDFLDRNIPLKRVLEIKYSFERDLILIRDNPAEFNLIPWIGGPEKGVITARIGYGKERDLPTKIDEEGHENGIQLDKSRKERLYYPTHFVVFPNGIVGMERYKDGPTSYQLKYFLSQYLFGQASVVDLMEVYYREFIEELLRSPRVVSMYLRMAATKYVYYMKHKKDMDEDISELLGDFVYLLGPDVIEIKASVDGRIKKKRLSKDAVISFVDKLRKIDDKLNIVEDIIIKYEDPKTHELKDKNIFEDKLIATKKVVRAKEEWSRVDSEQMYNKIIEAYNDLYEKIEKFLNGES</sequence>
<evidence type="ECO:0000313" key="2">
    <source>
        <dbReference type="Proteomes" id="UP000322631"/>
    </source>
</evidence>
<evidence type="ECO:0000313" key="1">
    <source>
        <dbReference type="EMBL" id="QEK14581.1"/>
    </source>
</evidence>
<name>A0A5C0SJU1_9EURY</name>
<gene>
    <name evidence="1" type="ORF">FPV09_05090</name>
</gene>
<reference evidence="1 2" key="1">
    <citation type="submission" date="2019-07" db="EMBL/GenBank/DDBJ databases">
        <title>Complete genome of Thermococcus acidophilus.</title>
        <authorList>
            <person name="Li X."/>
        </authorList>
    </citation>
    <scope>NUCLEOTIDE SEQUENCE [LARGE SCALE GENOMIC DNA]</scope>
    <source>
        <strain evidence="1 2">SY113</strain>
    </source>
</reference>
<dbReference type="AlphaFoldDB" id="A0A5C0SJU1"/>
<proteinExistence type="predicted"/>
<keyword evidence="2" id="KW-1185">Reference proteome</keyword>
<accession>A0A5C0SJU1</accession>
<protein>
    <submittedName>
        <fullName evidence="1">Uncharacterized protein</fullName>
    </submittedName>
</protein>
<dbReference type="EMBL" id="CP041932">
    <property type="protein sequence ID" value="QEK14581.1"/>
    <property type="molecule type" value="Genomic_DNA"/>
</dbReference>
<dbReference type="KEGG" id="them:FPV09_05090"/>
<organism evidence="1 2">
    <name type="scientific">Thermococcus aciditolerans</name>
    <dbReference type="NCBI Taxonomy" id="2598455"/>
    <lineage>
        <taxon>Archaea</taxon>
        <taxon>Methanobacteriati</taxon>
        <taxon>Methanobacteriota</taxon>
        <taxon>Thermococci</taxon>
        <taxon>Thermococcales</taxon>
        <taxon>Thermococcaceae</taxon>
        <taxon>Thermococcus</taxon>
    </lineage>
</organism>